<name>A0A251TV41_HELAN</name>
<gene>
    <name evidence="3" type="ORF">HannXRQ_Chr09g0255681</name>
    <name evidence="2" type="ORF">HanXRQr2_Chr09g0387231</name>
</gene>
<dbReference type="AlphaFoldDB" id="A0A251TV41"/>
<feature type="region of interest" description="Disordered" evidence="1">
    <location>
        <begin position="115"/>
        <end position="134"/>
    </location>
</feature>
<reference evidence="3" key="2">
    <citation type="submission" date="2017-02" db="EMBL/GenBank/DDBJ databases">
        <title>Sunflower complete genome.</title>
        <authorList>
            <person name="Langlade N."/>
            <person name="Munos S."/>
        </authorList>
    </citation>
    <scope>NUCLEOTIDE SEQUENCE [LARGE SCALE GENOMIC DNA]</scope>
    <source>
        <tissue evidence="3">Leaves</tissue>
    </source>
</reference>
<dbReference type="Gramene" id="mRNA:HanXRQr2_Chr09g0387231">
    <property type="protein sequence ID" value="CDS:HanXRQr2_Chr09g0387231.1"/>
    <property type="gene ID" value="HanXRQr2_Chr09g0387231"/>
</dbReference>
<protein>
    <submittedName>
        <fullName evidence="3">Uncharacterized protein</fullName>
    </submittedName>
</protein>
<proteinExistence type="predicted"/>
<feature type="compositionally biased region" description="Basic and acidic residues" evidence="1">
    <location>
        <begin position="115"/>
        <end position="126"/>
    </location>
</feature>
<organism evidence="3 4">
    <name type="scientific">Helianthus annuus</name>
    <name type="common">Common sunflower</name>
    <dbReference type="NCBI Taxonomy" id="4232"/>
    <lineage>
        <taxon>Eukaryota</taxon>
        <taxon>Viridiplantae</taxon>
        <taxon>Streptophyta</taxon>
        <taxon>Embryophyta</taxon>
        <taxon>Tracheophyta</taxon>
        <taxon>Spermatophyta</taxon>
        <taxon>Magnoliopsida</taxon>
        <taxon>eudicotyledons</taxon>
        <taxon>Gunneridae</taxon>
        <taxon>Pentapetalae</taxon>
        <taxon>asterids</taxon>
        <taxon>campanulids</taxon>
        <taxon>Asterales</taxon>
        <taxon>Asteraceae</taxon>
        <taxon>Asteroideae</taxon>
        <taxon>Heliantheae alliance</taxon>
        <taxon>Heliantheae</taxon>
        <taxon>Helianthus</taxon>
    </lineage>
</organism>
<reference evidence="2 4" key="1">
    <citation type="journal article" date="2017" name="Nature">
        <title>The sunflower genome provides insights into oil metabolism, flowering and Asterid evolution.</title>
        <authorList>
            <person name="Badouin H."/>
            <person name="Gouzy J."/>
            <person name="Grassa C.J."/>
            <person name="Murat F."/>
            <person name="Staton S.E."/>
            <person name="Cottret L."/>
            <person name="Lelandais-Briere C."/>
            <person name="Owens G.L."/>
            <person name="Carrere S."/>
            <person name="Mayjonade B."/>
            <person name="Legrand L."/>
            <person name="Gill N."/>
            <person name="Kane N.C."/>
            <person name="Bowers J.E."/>
            <person name="Hubner S."/>
            <person name="Bellec A."/>
            <person name="Berard A."/>
            <person name="Berges H."/>
            <person name="Blanchet N."/>
            <person name="Boniface M.C."/>
            <person name="Brunel D."/>
            <person name="Catrice O."/>
            <person name="Chaidir N."/>
            <person name="Claudel C."/>
            <person name="Donnadieu C."/>
            <person name="Faraut T."/>
            <person name="Fievet G."/>
            <person name="Helmstetter N."/>
            <person name="King M."/>
            <person name="Knapp S.J."/>
            <person name="Lai Z."/>
            <person name="Le Paslier M.C."/>
            <person name="Lippi Y."/>
            <person name="Lorenzon L."/>
            <person name="Mandel J.R."/>
            <person name="Marage G."/>
            <person name="Marchand G."/>
            <person name="Marquand E."/>
            <person name="Bret-Mestries E."/>
            <person name="Morien E."/>
            <person name="Nambeesan S."/>
            <person name="Nguyen T."/>
            <person name="Pegot-Espagnet P."/>
            <person name="Pouilly N."/>
            <person name="Raftis F."/>
            <person name="Sallet E."/>
            <person name="Schiex T."/>
            <person name="Thomas J."/>
            <person name="Vandecasteele C."/>
            <person name="Vares D."/>
            <person name="Vear F."/>
            <person name="Vautrin S."/>
            <person name="Crespi M."/>
            <person name="Mangin B."/>
            <person name="Burke J.M."/>
            <person name="Salse J."/>
            <person name="Munos S."/>
            <person name="Vincourt P."/>
            <person name="Rieseberg L.H."/>
            <person name="Langlade N.B."/>
        </authorList>
    </citation>
    <scope>NUCLEOTIDE SEQUENCE [LARGE SCALE GENOMIC DNA]</scope>
    <source>
        <strain evidence="4">cv. SF193</strain>
        <tissue evidence="2">Leaves</tissue>
    </source>
</reference>
<evidence type="ECO:0000313" key="3">
    <source>
        <dbReference type="EMBL" id="OTG15008.1"/>
    </source>
</evidence>
<reference evidence="2" key="3">
    <citation type="submission" date="2020-06" db="EMBL/GenBank/DDBJ databases">
        <title>Helianthus annuus Genome sequencing and assembly Release 2.</title>
        <authorList>
            <person name="Gouzy J."/>
            <person name="Langlade N."/>
            <person name="Munos S."/>
        </authorList>
    </citation>
    <scope>NUCLEOTIDE SEQUENCE</scope>
    <source>
        <tissue evidence="2">Leaves</tissue>
    </source>
</reference>
<keyword evidence="4" id="KW-1185">Reference proteome</keyword>
<dbReference type="EMBL" id="CM007898">
    <property type="protein sequence ID" value="OTG15008.1"/>
    <property type="molecule type" value="Genomic_DNA"/>
</dbReference>
<evidence type="ECO:0000313" key="2">
    <source>
        <dbReference type="EMBL" id="KAF5790785.1"/>
    </source>
</evidence>
<accession>A0A251TV41</accession>
<evidence type="ECO:0000256" key="1">
    <source>
        <dbReference type="SAM" id="MobiDB-lite"/>
    </source>
</evidence>
<evidence type="ECO:0000313" key="4">
    <source>
        <dbReference type="Proteomes" id="UP000215914"/>
    </source>
</evidence>
<dbReference type="InParanoid" id="A0A251TV41"/>
<dbReference type="EMBL" id="MNCJ02000324">
    <property type="protein sequence ID" value="KAF5790785.1"/>
    <property type="molecule type" value="Genomic_DNA"/>
</dbReference>
<dbReference type="Proteomes" id="UP000215914">
    <property type="component" value="Chromosome 9"/>
</dbReference>
<sequence length="376" mass="44208">MAGYHSEYPPYVWEFVESCQIFAQITTTAQDQGDPRFPEMFTILERMIETLSQMIKESMNQHVDLRCQHCGGPHGYEDCPVNMNQKKNQSSIRFTWDDYYDDSIDFESYEGVKEEEVEEEHVKEELPGDPELSGLELETTTDDLVPPPVQQDVTPNWYSTPWYYGPEPIDDDFWNDDEGEDVDEPLDKMENERGMHIPSWEDEFGDELVGLPTLIDEEFDPVGDLAYLERLLEKKPTMEIKQIPNVKEEKVAEELDNWPVKVLDVGLPPTPTRTREKARRKHLDQHIVRVQRWCKQKHKEKLKCSGNHLPHYMHRIRFGPGKFKFWWSDPFECPKIFSSFIVNYLINNDEQLELNGLDRGWIKEKPPDRVQVWGGL</sequence>